<proteinExistence type="predicted"/>
<reference evidence="3" key="1">
    <citation type="journal article" date="2020" name="Fungal Divers.">
        <title>Resolving the Mortierellaceae phylogeny through synthesis of multi-gene phylogenetics and phylogenomics.</title>
        <authorList>
            <person name="Vandepol N."/>
            <person name="Liber J."/>
            <person name="Desiro A."/>
            <person name="Na H."/>
            <person name="Kennedy M."/>
            <person name="Barry K."/>
            <person name="Grigoriev I.V."/>
            <person name="Miller A.N."/>
            <person name="O'Donnell K."/>
            <person name="Stajich J.E."/>
            <person name="Bonito G."/>
        </authorList>
    </citation>
    <scope>NUCLEOTIDE SEQUENCE</scope>
    <source>
        <strain evidence="3">NRRL 2769</strain>
    </source>
</reference>
<keyword evidence="2" id="KW-0732">Signal</keyword>
<accession>A0A9P6T1T4</accession>
<feature type="region of interest" description="Disordered" evidence="1">
    <location>
        <begin position="140"/>
        <end position="161"/>
    </location>
</feature>
<feature type="compositionally biased region" description="Polar residues" evidence="1">
    <location>
        <begin position="87"/>
        <end position="96"/>
    </location>
</feature>
<gene>
    <name evidence="3" type="ORF">BGZ80_007221</name>
</gene>
<feature type="signal peptide" evidence="2">
    <location>
        <begin position="1"/>
        <end position="25"/>
    </location>
</feature>
<feature type="compositionally biased region" description="Basic and acidic residues" evidence="1">
    <location>
        <begin position="103"/>
        <end position="114"/>
    </location>
</feature>
<dbReference type="Proteomes" id="UP000703661">
    <property type="component" value="Unassembled WGS sequence"/>
</dbReference>
<name>A0A9P6T1T4_9FUNG</name>
<dbReference type="AlphaFoldDB" id="A0A9P6T1T4"/>
<keyword evidence="4" id="KW-1185">Reference proteome</keyword>
<dbReference type="EMBL" id="JAAAID010000366">
    <property type="protein sequence ID" value="KAG0018393.1"/>
    <property type="molecule type" value="Genomic_DNA"/>
</dbReference>
<sequence>MRLAKGHLKYFLYLVVQLVILVKHSITPYHGQGLVVAQKKLGFFKQAPLNLENIASETLEEQQRQEKTLGVYWKLWRQSLLKATEAESLSDSSGTDKNVAGIKESKKPTGHDDDIVHNFGHTDNEAYGGIVWYDRLHREDEEEHEEQDDHHHDHDDEAVENDIITVTTTTTTTMRCSSGAHFAHRVLSTPQV</sequence>
<feature type="region of interest" description="Disordered" evidence="1">
    <location>
        <begin position="87"/>
        <end position="114"/>
    </location>
</feature>
<evidence type="ECO:0000313" key="3">
    <source>
        <dbReference type="EMBL" id="KAG0018393.1"/>
    </source>
</evidence>
<evidence type="ECO:0000256" key="1">
    <source>
        <dbReference type="SAM" id="MobiDB-lite"/>
    </source>
</evidence>
<feature type="chain" id="PRO_5040403047" evidence="2">
    <location>
        <begin position="26"/>
        <end position="192"/>
    </location>
</feature>
<protein>
    <submittedName>
        <fullName evidence="3">Uncharacterized protein</fullName>
    </submittedName>
</protein>
<comment type="caution">
    <text evidence="3">The sequence shown here is derived from an EMBL/GenBank/DDBJ whole genome shotgun (WGS) entry which is preliminary data.</text>
</comment>
<organism evidence="3 4">
    <name type="scientific">Entomortierella chlamydospora</name>
    <dbReference type="NCBI Taxonomy" id="101097"/>
    <lineage>
        <taxon>Eukaryota</taxon>
        <taxon>Fungi</taxon>
        <taxon>Fungi incertae sedis</taxon>
        <taxon>Mucoromycota</taxon>
        <taxon>Mortierellomycotina</taxon>
        <taxon>Mortierellomycetes</taxon>
        <taxon>Mortierellales</taxon>
        <taxon>Mortierellaceae</taxon>
        <taxon>Entomortierella</taxon>
    </lineage>
</organism>
<evidence type="ECO:0000256" key="2">
    <source>
        <dbReference type="SAM" id="SignalP"/>
    </source>
</evidence>
<evidence type="ECO:0000313" key="4">
    <source>
        <dbReference type="Proteomes" id="UP000703661"/>
    </source>
</evidence>